<sequence>MAPPPICLSSIKSPTLAAVPFPLSHRLSMREVFDCEGKPRVDLLKAHLTKEGRVEEPVALRIINEGAAILRQEETMLDIEAPVTVCGDIHGQFFDLMKLFEVGGSPATTRYLFLGDYVDRGYFSIEGLSEELKDELVHRDTPASLDHLINLVLRINNCIWQRHTAYGRGDQRSVESLVELRAPLALFTSLTKQGESGSQPMHLGHTRLSCYPNLGAGAGHNPNSPDLSQVPQEYWDLRVAFSKQTAQLLPPNQPYDMAINLLPGSSPPRGCLFFLSGPERQAMAEYIQEALALGFIRPSASPAGAGYFFFRKKDGGLRLCIDYQSLNDILIYSQTVDEYVTHVRRVLQLLLENHFFVKMEKSVFHVCTISFLGFVVSHNKLCMDPAKVLAVENWPRPTSCIWSNVSWASRIFTTAQRAFEELKCRLVKAPILQLPDAELPFIVDVDASEVGIGAVLFQCSGRDKRLHPCAYFSQHLSPAERNYDVGNRELLVVKLAIEEWRHWLEGAKHPFLVWTDHKNLAYLQQAKRLNPHQARWGLFFARFEFTLSYRPGTKNIKPDALSRLWESLLPSAPPSIVIPRACIIAPIQWGVEKAVRQALCT</sequence>
<dbReference type="PANTHER" id="PTHR34072">
    <property type="entry name" value="ENZYMATIC POLYPROTEIN-RELATED"/>
    <property type="match status" value="1"/>
</dbReference>
<dbReference type="EMBL" id="JAROKS010000022">
    <property type="protein sequence ID" value="KAK1788719.1"/>
    <property type="molecule type" value="Genomic_DNA"/>
</dbReference>
<dbReference type="GO" id="GO:0016787">
    <property type="term" value="F:hydrolase activity"/>
    <property type="evidence" value="ECO:0007669"/>
    <property type="project" value="UniProtKB-KW"/>
</dbReference>
<dbReference type="InterPro" id="IPR029052">
    <property type="entry name" value="Metallo-depent_PP-like"/>
</dbReference>
<evidence type="ECO:0000313" key="9">
    <source>
        <dbReference type="Proteomes" id="UP001239994"/>
    </source>
</evidence>
<keyword evidence="6" id="KW-0695">RNA-directed DNA polymerase</keyword>
<dbReference type="GO" id="GO:0004519">
    <property type="term" value="F:endonuclease activity"/>
    <property type="evidence" value="ECO:0007669"/>
    <property type="project" value="UniProtKB-KW"/>
</dbReference>
<evidence type="ECO:0000256" key="4">
    <source>
        <dbReference type="ARBA" id="ARBA00022759"/>
    </source>
</evidence>
<accession>A0AAD9DQ81</accession>
<dbReference type="SMART" id="SM00156">
    <property type="entry name" value="PP2Ac"/>
    <property type="match status" value="1"/>
</dbReference>
<dbReference type="InterPro" id="IPR006186">
    <property type="entry name" value="Ser/Thr-sp_prot-phosphatase"/>
</dbReference>
<keyword evidence="9" id="KW-1185">Reference proteome</keyword>
<organism evidence="8 9">
    <name type="scientific">Electrophorus voltai</name>
    <dbReference type="NCBI Taxonomy" id="2609070"/>
    <lineage>
        <taxon>Eukaryota</taxon>
        <taxon>Metazoa</taxon>
        <taxon>Chordata</taxon>
        <taxon>Craniata</taxon>
        <taxon>Vertebrata</taxon>
        <taxon>Euteleostomi</taxon>
        <taxon>Actinopterygii</taxon>
        <taxon>Neopterygii</taxon>
        <taxon>Teleostei</taxon>
        <taxon>Ostariophysi</taxon>
        <taxon>Gymnotiformes</taxon>
        <taxon>Gymnotoidei</taxon>
        <taxon>Gymnotidae</taxon>
        <taxon>Electrophorus</taxon>
    </lineage>
</organism>
<dbReference type="InterPro" id="IPR041373">
    <property type="entry name" value="RT_RNaseH"/>
</dbReference>
<keyword evidence="1" id="KW-0808">Transferase</keyword>
<dbReference type="Proteomes" id="UP001239994">
    <property type="component" value="Unassembled WGS sequence"/>
</dbReference>
<dbReference type="AlphaFoldDB" id="A0AAD9DQ81"/>
<evidence type="ECO:0000256" key="6">
    <source>
        <dbReference type="ARBA" id="ARBA00022918"/>
    </source>
</evidence>
<dbReference type="PRINTS" id="PR00114">
    <property type="entry name" value="STPHPHTASE"/>
</dbReference>
<evidence type="ECO:0000259" key="7">
    <source>
        <dbReference type="SMART" id="SM00156"/>
    </source>
</evidence>
<dbReference type="Gene3D" id="3.10.20.370">
    <property type="match status" value="1"/>
</dbReference>
<name>A0AAD9DQ81_9TELE</name>
<feature type="domain" description="Serine/threonine specific protein phosphatases" evidence="7">
    <location>
        <begin position="54"/>
        <end position="354"/>
    </location>
</feature>
<reference evidence="8" key="1">
    <citation type="submission" date="2023-03" db="EMBL/GenBank/DDBJ databases">
        <title>Electrophorus voltai genome.</title>
        <authorList>
            <person name="Bian C."/>
        </authorList>
    </citation>
    <scope>NUCLEOTIDE SEQUENCE</scope>
    <source>
        <strain evidence="8">CB-2022</strain>
        <tissue evidence="8">Muscle</tissue>
    </source>
</reference>
<dbReference type="InterPro" id="IPR004843">
    <property type="entry name" value="Calcineurin-like_PHP"/>
</dbReference>
<proteinExistence type="predicted"/>
<dbReference type="Pfam" id="PF17917">
    <property type="entry name" value="RT_RNaseH"/>
    <property type="match status" value="1"/>
</dbReference>
<evidence type="ECO:0000256" key="1">
    <source>
        <dbReference type="ARBA" id="ARBA00022679"/>
    </source>
</evidence>
<evidence type="ECO:0000256" key="2">
    <source>
        <dbReference type="ARBA" id="ARBA00022695"/>
    </source>
</evidence>
<dbReference type="SUPFAM" id="SSF56300">
    <property type="entry name" value="Metallo-dependent phosphatases"/>
    <property type="match status" value="1"/>
</dbReference>
<keyword evidence="4" id="KW-0255">Endonuclease</keyword>
<keyword evidence="3" id="KW-0540">Nuclease</keyword>
<evidence type="ECO:0000256" key="3">
    <source>
        <dbReference type="ARBA" id="ARBA00022722"/>
    </source>
</evidence>
<gene>
    <name evidence="8" type="ORF">P4O66_002537</name>
</gene>
<dbReference type="Gene3D" id="3.10.10.10">
    <property type="entry name" value="HIV Type 1 Reverse Transcriptase, subunit A, domain 1"/>
    <property type="match status" value="1"/>
</dbReference>
<dbReference type="FunFam" id="3.10.20.370:FF:000003">
    <property type="entry name" value="Transposon Tf2-6 polyprotein"/>
    <property type="match status" value="1"/>
</dbReference>
<evidence type="ECO:0000313" key="8">
    <source>
        <dbReference type="EMBL" id="KAK1788719.1"/>
    </source>
</evidence>
<evidence type="ECO:0000256" key="5">
    <source>
        <dbReference type="ARBA" id="ARBA00022801"/>
    </source>
</evidence>
<dbReference type="Gene3D" id="3.60.21.10">
    <property type="match status" value="1"/>
</dbReference>
<dbReference type="GO" id="GO:0003964">
    <property type="term" value="F:RNA-directed DNA polymerase activity"/>
    <property type="evidence" value="ECO:0007669"/>
    <property type="project" value="UniProtKB-KW"/>
</dbReference>
<dbReference type="InterPro" id="IPR043502">
    <property type="entry name" value="DNA/RNA_pol_sf"/>
</dbReference>
<dbReference type="Pfam" id="PF00149">
    <property type="entry name" value="Metallophos"/>
    <property type="match status" value="1"/>
</dbReference>
<dbReference type="PANTHER" id="PTHR34072:SF42">
    <property type="entry name" value="INTEGRASE CATALYTIC DOMAIN-CONTAINING PROTEIN"/>
    <property type="match status" value="1"/>
</dbReference>
<comment type="caution">
    <text evidence="8">The sequence shown here is derived from an EMBL/GenBank/DDBJ whole genome shotgun (WGS) entry which is preliminary data.</text>
</comment>
<protein>
    <recommendedName>
        <fullName evidence="7">Serine/threonine specific protein phosphatases domain-containing protein</fullName>
    </recommendedName>
</protein>
<dbReference type="CDD" id="cd09274">
    <property type="entry name" value="RNase_HI_RT_Ty3"/>
    <property type="match status" value="1"/>
</dbReference>
<dbReference type="SUPFAM" id="SSF56672">
    <property type="entry name" value="DNA/RNA polymerases"/>
    <property type="match status" value="1"/>
</dbReference>
<keyword evidence="2" id="KW-0548">Nucleotidyltransferase</keyword>
<keyword evidence="5" id="KW-0378">Hydrolase</keyword>